<dbReference type="EMBL" id="JBHRYR010000004">
    <property type="protein sequence ID" value="MFC3853859.1"/>
    <property type="molecule type" value="Genomic_DNA"/>
</dbReference>
<dbReference type="PRINTS" id="PR00781">
    <property type="entry name" value="LIPOSIGPTASE"/>
</dbReference>
<feature type="transmembrane region" description="Helical" evidence="9">
    <location>
        <begin position="69"/>
        <end position="89"/>
    </location>
</feature>
<evidence type="ECO:0000256" key="11">
    <source>
        <dbReference type="RuleBase" id="RU004181"/>
    </source>
</evidence>
<name>A0ABV7ZZ69_9GAMM</name>
<evidence type="ECO:0000256" key="3">
    <source>
        <dbReference type="ARBA" id="ARBA00022670"/>
    </source>
</evidence>
<evidence type="ECO:0000256" key="9">
    <source>
        <dbReference type="HAMAP-Rule" id="MF_00161"/>
    </source>
</evidence>
<dbReference type="HAMAP" id="MF_00161">
    <property type="entry name" value="LspA"/>
    <property type="match status" value="1"/>
</dbReference>
<comment type="function">
    <text evidence="9 10">This protein specifically catalyzes the removal of signal peptides from prolipoproteins.</text>
</comment>
<comment type="catalytic activity">
    <reaction evidence="9 10">
        <text>Release of signal peptides from bacterial membrane prolipoproteins. Hydrolyzes -Xaa-Yaa-Zaa-|-(S,diacylglyceryl)Cys-, in which Xaa is hydrophobic (preferably Leu), and Yaa (Ala or Ser) and Zaa (Gly or Ala) have small, neutral side chains.</text>
        <dbReference type="EC" id="3.4.23.36"/>
    </reaction>
</comment>
<keyword evidence="7 9" id="KW-1133">Transmembrane helix</keyword>
<protein>
    <recommendedName>
        <fullName evidence="9">Lipoprotein signal peptidase</fullName>
        <ecNumber evidence="9">3.4.23.36</ecNumber>
    </recommendedName>
    <alternativeName>
        <fullName evidence="9">Prolipoprotein signal peptidase</fullName>
    </alternativeName>
    <alternativeName>
        <fullName evidence="9">Signal peptidase II</fullName>
        <shortName evidence="9">SPase II</shortName>
    </alternativeName>
</protein>
<feature type="transmembrane region" description="Helical" evidence="9">
    <location>
        <begin position="133"/>
        <end position="153"/>
    </location>
</feature>
<keyword evidence="3 9" id="KW-0645">Protease</keyword>
<feature type="active site" evidence="9">
    <location>
        <position position="123"/>
    </location>
</feature>
<evidence type="ECO:0000256" key="6">
    <source>
        <dbReference type="ARBA" id="ARBA00022801"/>
    </source>
</evidence>
<accession>A0ABV7ZZ69</accession>
<keyword evidence="2 9" id="KW-1003">Cell membrane</keyword>
<keyword evidence="13" id="KW-1185">Reference proteome</keyword>
<comment type="caution">
    <text evidence="12">The sequence shown here is derived from an EMBL/GenBank/DDBJ whole genome shotgun (WGS) entry which is preliminary data.</text>
</comment>
<evidence type="ECO:0000313" key="13">
    <source>
        <dbReference type="Proteomes" id="UP001595617"/>
    </source>
</evidence>
<dbReference type="PANTHER" id="PTHR33695:SF1">
    <property type="entry name" value="LIPOPROTEIN SIGNAL PEPTIDASE"/>
    <property type="match status" value="1"/>
</dbReference>
<evidence type="ECO:0000256" key="4">
    <source>
        <dbReference type="ARBA" id="ARBA00022692"/>
    </source>
</evidence>
<evidence type="ECO:0000256" key="7">
    <source>
        <dbReference type="ARBA" id="ARBA00022989"/>
    </source>
</evidence>
<gene>
    <name evidence="9 12" type="primary">lspA</name>
    <name evidence="12" type="ORF">ACFOOG_13525</name>
</gene>
<feature type="active site" evidence="9">
    <location>
        <position position="141"/>
    </location>
</feature>
<dbReference type="RefSeq" id="WP_380697510.1">
    <property type="nucleotide sequence ID" value="NZ_JBHRYR010000004.1"/>
</dbReference>
<comment type="similarity">
    <text evidence="1 9 11">Belongs to the peptidase A8 family.</text>
</comment>
<feature type="transmembrane region" description="Helical" evidence="9">
    <location>
        <begin position="9"/>
        <end position="26"/>
    </location>
</feature>
<feature type="transmembrane region" description="Helical" evidence="9">
    <location>
        <begin position="96"/>
        <end position="113"/>
    </location>
</feature>
<keyword evidence="4 9" id="KW-0812">Transmembrane</keyword>
<dbReference type="GO" id="GO:0004190">
    <property type="term" value="F:aspartic-type endopeptidase activity"/>
    <property type="evidence" value="ECO:0007669"/>
    <property type="project" value="UniProtKB-EC"/>
</dbReference>
<organism evidence="12 13">
    <name type="scientific">Saccharospirillum mangrovi</name>
    <dbReference type="NCBI Taxonomy" id="2161747"/>
    <lineage>
        <taxon>Bacteria</taxon>
        <taxon>Pseudomonadati</taxon>
        <taxon>Pseudomonadota</taxon>
        <taxon>Gammaproteobacteria</taxon>
        <taxon>Oceanospirillales</taxon>
        <taxon>Saccharospirillaceae</taxon>
        <taxon>Saccharospirillum</taxon>
    </lineage>
</organism>
<dbReference type="PROSITE" id="PS00855">
    <property type="entry name" value="SPASE_II"/>
    <property type="match status" value="1"/>
</dbReference>
<evidence type="ECO:0000256" key="10">
    <source>
        <dbReference type="RuleBase" id="RU000594"/>
    </source>
</evidence>
<evidence type="ECO:0000256" key="8">
    <source>
        <dbReference type="ARBA" id="ARBA00023136"/>
    </source>
</evidence>
<dbReference type="Pfam" id="PF01252">
    <property type="entry name" value="Peptidase_A8"/>
    <property type="match status" value="1"/>
</dbReference>
<dbReference type="Proteomes" id="UP001595617">
    <property type="component" value="Unassembled WGS sequence"/>
</dbReference>
<dbReference type="InterPro" id="IPR001872">
    <property type="entry name" value="Peptidase_A8"/>
</dbReference>
<dbReference type="NCBIfam" id="TIGR00077">
    <property type="entry name" value="lspA"/>
    <property type="match status" value="1"/>
</dbReference>
<proteinExistence type="inferred from homology"/>
<keyword evidence="8 9" id="KW-0472">Membrane</keyword>
<evidence type="ECO:0000256" key="5">
    <source>
        <dbReference type="ARBA" id="ARBA00022750"/>
    </source>
</evidence>
<dbReference type="PANTHER" id="PTHR33695">
    <property type="entry name" value="LIPOPROTEIN SIGNAL PEPTIDASE"/>
    <property type="match status" value="1"/>
</dbReference>
<evidence type="ECO:0000256" key="2">
    <source>
        <dbReference type="ARBA" id="ARBA00022475"/>
    </source>
</evidence>
<comment type="subcellular location">
    <subcellularLocation>
        <location evidence="9">Cell membrane</location>
        <topology evidence="9">Multi-pass membrane protein</topology>
    </subcellularLocation>
</comment>
<keyword evidence="5 9" id="KW-0064">Aspartyl protease</keyword>
<evidence type="ECO:0000256" key="1">
    <source>
        <dbReference type="ARBA" id="ARBA00006139"/>
    </source>
</evidence>
<comment type="pathway">
    <text evidence="9">Protein modification; lipoprotein biosynthesis (signal peptide cleavage).</text>
</comment>
<evidence type="ECO:0000313" key="12">
    <source>
        <dbReference type="EMBL" id="MFC3853859.1"/>
    </source>
</evidence>
<reference evidence="13" key="1">
    <citation type="journal article" date="2019" name="Int. J. Syst. Evol. Microbiol.">
        <title>The Global Catalogue of Microorganisms (GCM) 10K type strain sequencing project: providing services to taxonomists for standard genome sequencing and annotation.</title>
        <authorList>
            <consortium name="The Broad Institute Genomics Platform"/>
            <consortium name="The Broad Institute Genome Sequencing Center for Infectious Disease"/>
            <person name="Wu L."/>
            <person name="Ma J."/>
        </authorList>
    </citation>
    <scope>NUCLEOTIDE SEQUENCE [LARGE SCALE GENOMIC DNA]</scope>
    <source>
        <strain evidence="13">IBRC 10765</strain>
    </source>
</reference>
<sequence length="166" mass="18597">MGYRLDAKQLLWLLIAAVIIVFDQWTKHLVASTLQYGQRINVLPVFDIIYVHNPGAAFSFLADAGGWQIVFFTAIAAIMSVAMMIWILTLPRTARWLPVALSLIIGGAIGNAIDRIKYGYVEDFILVYWQNAYFPAFNIADSAITVGAIMLLIDAFWLEKRRAAAE</sequence>
<keyword evidence="6 9" id="KW-0378">Hydrolase</keyword>
<dbReference type="EC" id="3.4.23.36" evidence="9"/>